<comment type="caution">
    <text evidence="1">The sequence shown here is derived from an EMBL/GenBank/DDBJ whole genome shotgun (WGS) entry which is preliminary data.</text>
</comment>
<dbReference type="AlphaFoldDB" id="A0A8S3IJ83"/>
<feature type="non-terminal residue" evidence="1">
    <location>
        <position position="1"/>
    </location>
</feature>
<name>A0A8S3IJ83_9BILA</name>
<sequence length="110" mass="12934">SIPELDAHMFTVDFNVTNENDVRSLFGGLSRQQSIPKTKDDLIRQLDEIYCQSISLECEHIESDIERLWIARRFEQLRTSETISDDVQQRIIEQMRRCESCLNSIDDNNK</sequence>
<evidence type="ECO:0000313" key="2">
    <source>
        <dbReference type="Proteomes" id="UP000676336"/>
    </source>
</evidence>
<gene>
    <name evidence="1" type="ORF">SMN809_LOCUS75103</name>
</gene>
<evidence type="ECO:0000313" key="1">
    <source>
        <dbReference type="EMBL" id="CAF5199582.1"/>
    </source>
</evidence>
<dbReference type="Proteomes" id="UP000676336">
    <property type="component" value="Unassembled WGS sequence"/>
</dbReference>
<accession>A0A8S3IJ83</accession>
<proteinExistence type="predicted"/>
<dbReference type="EMBL" id="CAJOBI010331706">
    <property type="protein sequence ID" value="CAF5199582.1"/>
    <property type="molecule type" value="Genomic_DNA"/>
</dbReference>
<organism evidence="1 2">
    <name type="scientific">Rotaria magnacalcarata</name>
    <dbReference type="NCBI Taxonomy" id="392030"/>
    <lineage>
        <taxon>Eukaryota</taxon>
        <taxon>Metazoa</taxon>
        <taxon>Spiralia</taxon>
        <taxon>Gnathifera</taxon>
        <taxon>Rotifera</taxon>
        <taxon>Eurotatoria</taxon>
        <taxon>Bdelloidea</taxon>
        <taxon>Philodinida</taxon>
        <taxon>Philodinidae</taxon>
        <taxon>Rotaria</taxon>
    </lineage>
</organism>
<reference evidence="1" key="1">
    <citation type="submission" date="2021-02" db="EMBL/GenBank/DDBJ databases">
        <authorList>
            <person name="Nowell W R."/>
        </authorList>
    </citation>
    <scope>NUCLEOTIDE SEQUENCE</scope>
</reference>
<protein>
    <submittedName>
        <fullName evidence="1">Uncharacterized protein</fullName>
    </submittedName>
</protein>